<dbReference type="PANTHER" id="PTHR31302:SF0">
    <property type="entry name" value="TRANSMEMBRANE PROTEIN WITH METALLOPHOSPHOESTERASE DOMAIN"/>
    <property type="match status" value="1"/>
</dbReference>
<dbReference type="CDD" id="cd00838">
    <property type="entry name" value="MPP_superfamily"/>
    <property type="match status" value="1"/>
</dbReference>
<dbReference type="InterPro" id="IPR016538">
    <property type="entry name" value="UCP008292"/>
</dbReference>
<gene>
    <name evidence="2" type="ORF">TQ35_009890</name>
</gene>
<dbReference type="Pfam" id="PF00149">
    <property type="entry name" value="Metallophos"/>
    <property type="match status" value="1"/>
</dbReference>
<dbReference type="InterPro" id="IPR004843">
    <property type="entry name" value="Calcineurin-like_PHP"/>
</dbReference>
<accession>A0AAE3FMA6</accession>
<organism evidence="2">
    <name type="scientific">Candidatus Aramenus sulfurataquae</name>
    <dbReference type="NCBI Taxonomy" id="1326980"/>
    <lineage>
        <taxon>Archaea</taxon>
        <taxon>Thermoproteota</taxon>
        <taxon>Thermoprotei</taxon>
        <taxon>Sulfolobales</taxon>
        <taxon>Sulfolobaceae</taxon>
        <taxon>Candidatus Aramenus</taxon>
    </lineage>
</organism>
<evidence type="ECO:0000313" key="2">
    <source>
        <dbReference type="EMBL" id="MCL7344867.1"/>
    </source>
</evidence>
<dbReference type="PIRSF" id="PIRSF008292">
    <property type="entry name" value="UCP008292"/>
    <property type="match status" value="1"/>
</dbReference>
<dbReference type="AlphaFoldDB" id="A0AAE3FMA6"/>
<name>A0AAE3FMA6_9CREN</name>
<reference evidence="2" key="1">
    <citation type="submission" date="2022-05" db="EMBL/GenBank/DDBJ databases">
        <title>Metagenome Sequencing of an Archaeal-Dominated Microbial Community from a Hot Spring at the Los Azufres Geothermal Field, Mexico.</title>
        <authorList>
            <person name="Marin-Paredes R."/>
            <person name="Martinez-Romero E."/>
            <person name="Servin-Garciduenas L.E."/>
        </authorList>
    </citation>
    <scope>NUCLEOTIDE SEQUENCE</scope>
    <source>
        <strain evidence="2">AZ1-454</strain>
    </source>
</reference>
<proteinExistence type="predicted"/>
<dbReference type="InterPro" id="IPR029052">
    <property type="entry name" value="Metallo-depent_PP-like"/>
</dbReference>
<comment type="caution">
    <text evidence="2">The sequence shown here is derived from an EMBL/GenBank/DDBJ whole genome shotgun (WGS) entry which is preliminary data.</text>
</comment>
<dbReference type="PANTHER" id="PTHR31302">
    <property type="entry name" value="TRANSMEMBRANE PROTEIN WITH METALLOPHOSPHOESTERASE DOMAIN-RELATED"/>
    <property type="match status" value="1"/>
</dbReference>
<dbReference type="GO" id="GO:0016787">
    <property type="term" value="F:hydrolase activity"/>
    <property type="evidence" value="ECO:0007669"/>
    <property type="project" value="InterPro"/>
</dbReference>
<feature type="domain" description="Calcineurin-like phosphoesterase" evidence="1">
    <location>
        <begin position="1"/>
        <end position="184"/>
    </location>
</feature>
<dbReference type="EMBL" id="JZWS02000057">
    <property type="protein sequence ID" value="MCL7344867.1"/>
    <property type="molecule type" value="Genomic_DNA"/>
</dbReference>
<dbReference type="SUPFAM" id="SSF56300">
    <property type="entry name" value="Metallo-dependent phosphatases"/>
    <property type="match status" value="1"/>
</dbReference>
<dbReference type="Gene3D" id="3.60.21.10">
    <property type="match status" value="1"/>
</dbReference>
<sequence length="227" mass="25902">MLIGAISDIHSPKYLNDFFVALRYLPKVDLVLLAGDLTERGNYLHFDPVYNALKKFKVVATFGNEDFVEYREKFREKYPEVIWLEDQKVELGGISVVGSEGVIEKPTFYQRLKGLDESFYMKRKEKIEELLCSSSGFKILLTHYATTFATVYGEKRFAYPGLGYNLLEEVKCLPNISVHGHAHYAKVTYAVVRGVKVYNVALPANRKFTVIRIDETEVDGEGKPKAK</sequence>
<protein>
    <submittedName>
        <fullName evidence="2">Metallophosphoesterase family protein</fullName>
    </submittedName>
</protein>
<evidence type="ECO:0000259" key="1">
    <source>
        <dbReference type="Pfam" id="PF00149"/>
    </source>
</evidence>
<dbReference type="InterPro" id="IPR051158">
    <property type="entry name" value="Metallophosphoesterase_sf"/>
</dbReference>